<accession>A0AAD2GT02</accession>
<name>A0AAD2GT02_9AGAR</name>
<organism evidence="1 2">
    <name type="scientific">Mycena citricolor</name>
    <dbReference type="NCBI Taxonomy" id="2018698"/>
    <lineage>
        <taxon>Eukaryota</taxon>
        <taxon>Fungi</taxon>
        <taxon>Dikarya</taxon>
        <taxon>Basidiomycota</taxon>
        <taxon>Agaricomycotina</taxon>
        <taxon>Agaricomycetes</taxon>
        <taxon>Agaricomycetidae</taxon>
        <taxon>Agaricales</taxon>
        <taxon>Marasmiineae</taxon>
        <taxon>Mycenaceae</taxon>
        <taxon>Mycena</taxon>
    </lineage>
</organism>
<dbReference type="Proteomes" id="UP001295794">
    <property type="component" value="Unassembled WGS sequence"/>
</dbReference>
<gene>
    <name evidence="1" type="ORF">MYCIT1_LOCUS2917</name>
</gene>
<sequence>MCRRWQHTFSSSNNISGLAGEHFSQRQTAGLRDVWAGGGQSQVARPWGAIPVEDRVAEEEHNQAPVELLALPGRMPITFGMGPQQIVQVDNAGHGNVTETRIHVLVACGDDEPRRCRCLAEMTSDCAQDSH</sequence>
<reference evidence="1" key="1">
    <citation type="submission" date="2023-11" db="EMBL/GenBank/DDBJ databases">
        <authorList>
            <person name="De Vega J J."/>
            <person name="De Vega J J."/>
        </authorList>
    </citation>
    <scope>NUCLEOTIDE SEQUENCE</scope>
</reference>
<protein>
    <submittedName>
        <fullName evidence="1">Uncharacterized protein</fullName>
    </submittedName>
</protein>
<proteinExistence type="predicted"/>
<dbReference type="EMBL" id="CAVNYO010000040">
    <property type="protein sequence ID" value="CAK5263459.1"/>
    <property type="molecule type" value="Genomic_DNA"/>
</dbReference>
<dbReference type="AlphaFoldDB" id="A0AAD2GT02"/>
<keyword evidence="2" id="KW-1185">Reference proteome</keyword>
<evidence type="ECO:0000313" key="2">
    <source>
        <dbReference type="Proteomes" id="UP001295794"/>
    </source>
</evidence>
<comment type="caution">
    <text evidence="1">The sequence shown here is derived from an EMBL/GenBank/DDBJ whole genome shotgun (WGS) entry which is preliminary data.</text>
</comment>
<evidence type="ECO:0000313" key="1">
    <source>
        <dbReference type="EMBL" id="CAK5263459.1"/>
    </source>
</evidence>